<comment type="caution">
    <text evidence="3">The sequence shown here is derived from an EMBL/GenBank/DDBJ whole genome shotgun (WGS) entry which is preliminary data.</text>
</comment>
<keyword evidence="4" id="KW-1185">Reference proteome</keyword>
<feature type="coiled-coil region" evidence="1">
    <location>
        <begin position="257"/>
        <end position="284"/>
    </location>
</feature>
<dbReference type="EMBL" id="NHNI01000001">
    <property type="protein sequence ID" value="OZY87385.1"/>
    <property type="molecule type" value="Genomic_DNA"/>
</dbReference>
<proteinExistence type="predicted"/>
<organism evidence="3 4">
    <name type="scientific">Cellvibrio mixtus</name>
    <dbReference type="NCBI Taxonomy" id="39650"/>
    <lineage>
        <taxon>Bacteria</taxon>
        <taxon>Pseudomonadati</taxon>
        <taxon>Pseudomonadota</taxon>
        <taxon>Gammaproteobacteria</taxon>
        <taxon>Cellvibrionales</taxon>
        <taxon>Cellvibrionaceae</taxon>
        <taxon>Cellvibrio</taxon>
    </lineage>
</organism>
<evidence type="ECO:0000259" key="2">
    <source>
        <dbReference type="Pfam" id="PF08878"/>
    </source>
</evidence>
<reference evidence="4" key="1">
    <citation type="submission" date="2017-05" db="EMBL/GenBank/DDBJ databases">
        <authorList>
            <person name="Barney B.M."/>
        </authorList>
    </citation>
    <scope>NUCLEOTIDE SEQUENCE [LARGE SCALE GENOMIC DNA]</scope>
    <source>
        <strain evidence="4">PSBB022</strain>
    </source>
</reference>
<gene>
    <name evidence="3" type="ORF">CBP51_10510</name>
</gene>
<evidence type="ECO:0000256" key="1">
    <source>
        <dbReference type="SAM" id="Coils"/>
    </source>
</evidence>
<feature type="domain" description="Anti-bacteriophage protein A/HamA C-terminal" evidence="2">
    <location>
        <begin position="38"/>
        <end position="326"/>
    </location>
</feature>
<name>A0A266QC15_9GAMM</name>
<evidence type="ECO:0000313" key="4">
    <source>
        <dbReference type="Proteomes" id="UP000216101"/>
    </source>
</evidence>
<dbReference type="Pfam" id="PF08878">
    <property type="entry name" value="HamA"/>
    <property type="match status" value="1"/>
</dbReference>
<dbReference type="InterPro" id="IPR014976">
    <property type="entry name" value="AbpA_HamA_C"/>
</dbReference>
<dbReference type="Proteomes" id="UP000216101">
    <property type="component" value="Unassembled WGS sequence"/>
</dbReference>
<protein>
    <recommendedName>
        <fullName evidence="2">Anti-bacteriophage protein A/HamA C-terminal domain-containing protein</fullName>
    </recommendedName>
</protein>
<dbReference type="AlphaFoldDB" id="A0A266QC15"/>
<keyword evidence="1" id="KW-0175">Coiled coil</keyword>
<accession>A0A266QC15</accession>
<evidence type="ECO:0000313" key="3">
    <source>
        <dbReference type="EMBL" id="OZY87385.1"/>
    </source>
</evidence>
<sequence length="333" mass="38442">MERFKMTDLKNIITQNYSQIKETTLIELQVPDALKHTQKNNIKIENRFFYPALAANAKPNIDNFLKMLNGSIRRFSLSAKELEEHRRYTNEGDDIKAEEIAFRGRSRFVKYAKEAAKRAGEIGELALFIILEAYLEAPKISSKMRLKTSDQMHVHGSDALHASLGGNEILTIILGESKFHQQISQGRVKAIESIRACISDYLKIGKEIEIIEANIDHEILDKNLRDKILEYFGSFTPQSNLTIKVIAVLLGYDCNVIYKDLEKINNLDARKKELEKRYQEYAHTSAEEFAEALSKEDQSYFCQVQFLYILLPFSEIKILKEQFYKMAGLEKQE</sequence>